<gene>
    <name evidence="3" type="ORF">APZ41_003020</name>
</gene>
<dbReference type="InterPro" id="IPR036388">
    <property type="entry name" value="WH-like_DNA-bd_sf"/>
</dbReference>
<dbReference type="Proteomes" id="UP000054844">
    <property type="component" value="Unassembled WGS sequence"/>
</dbReference>
<dbReference type="EMBL" id="LLWF02000004">
    <property type="protein sequence ID" value="ONH84728.1"/>
    <property type="molecule type" value="Genomic_DNA"/>
</dbReference>
<dbReference type="Pfam" id="PF13847">
    <property type="entry name" value="Methyltransf_31"/>
    <property type="match status" value="1"/>
</dbReference>
<evidence type="ECO:0000313" key="3">
    <source>
        <dbReference type="EMBL" id="ONH84728.1"/>
    </source>
</evidence>
<dbReference type="InterPro" id="IPR025714">
    <property type="entry name" value="Methyltranfer_dom"/>
</dbReference>
<feature type="domain" description="S-adenosylmethionine-dependent methyltransferase Rv2258c-like winged HTH" evidence="2">
    <location>
        <begin position="38"/>
        <end position="106"/>
    </location>
</feature>
<keyword evidence="3" id="KW-0489">Methyltransferase</keyword>
<dbReference type="InterPro" id="IPR053173">
    <property type="entry name" value="SAM-binding_MTase"/>
</dbReference>
<dbReference type="SUPFAM" id="SSF53335">
    <property type="entry name" value="S-adenosyl-L-methionine-dependent methyltransferases"/>
    <property type="match status" value="1"/>
</dbReference>
<accession>A0A1S8DB44</accession>
<dbReference type="InterPro" id="IPR029063">
    <property type="entry name" value="SAM-dependent_MTases_sf"/>
</dbReference>
<dbReference type="GO" id="GO:0032259">
    <property type="term" value="P:methylation"/>
    <property type="evidence" value="ECO:0007669"/>
    <property type="project" value="UniProtKB-KW"/>
</dbReference>
<evidence type="ECO:0000313" key="4">
    <source>
        <dbReference type="Proteomes" id="UP000054844"/>
    </source>
</evidence>
<protein>
    <submittedName>
        <fullName evidence="3">SAM-dependent methyltransferase</fullName>
    </submittedName>
</protein>
<keyword evidence="4" id="KW-1185">Reference proteome</keyword>
<dbReference type="Pfam" id="PF21320">
    <property type="entry name" value="WHD_Rv2258c"/>
    <property type="match status" value="1"/>
</dbReference>
<dbReference type="CDD" id="cd02440">
    <property type="entry name" value="AdoMet_MTases"/>
    <property type="match status" value="1"/>
</dbReference>
<evidence type="ECO:0000259" key="1">
    <source>
        <dbReference type="Pfam" id="PF13847"/>
    </source>
</evidence>
<dbReference type="Gene3D" id="3.40.50.150">
    <property type="entry name" value="Vaccinia Virus protein VP39"/>
    <property type="match status" value="1"/>
</dbReference>
<proteinExistence type="predicted"/>
<dbReference type="SUPFAM" id="SSF46785">
    <property type="entry name" value="Winged helix' DNA-binding domain"/>
    <property type="match status" value="1"/>
</dbReference>
<name>A0A1S8DB44_9PROT</name>
<keyword evidence="3" id="KW-0808">Transferase</keyword>
<dbReference type="Gene3D" id="1.10.10.10">
    <property type="entry name" value="Winged helix-like DNA-binding domain superfamily/Winged helix DNA-binding domain"/>
    <property type="match status" value="1"/>
</dbReference>
<comment type="caution">
    <text evidence="3">The sequence shown here is derived from an EMBL/GenBank/DDBJ whole genome shotgun (WGS) entry which is preliminary data.</text>
</comment>
<dbReference type="GO" id="GO:0008168">
    <property type="term" value="F:methyltransferase activity"/>
    <property type="evidence" value="ECO:0007669"/>
    <property type="project" value="UniProtKB-KW"/>
</dbReference>
<dbReference type="InterPro" id="IPR048711">
    <property type="entry name" value="WHD_Rv2258c"/>
</dbReference>
<reference evidence="3" key="1">
    <citation type="submission" date="2016-12" db="EMBL/GenBank/DDBJ databases">
        <title>Draft genome sequence of Roseomonas mucosa strain AU37, isolated from a peripheral intravenous catheter.</title>
        <authorList>
            <person name="Choudhury M.A."/>
            <person name="Sidjabat H.E."/>
            <person name="Wailan A.M."/>
            <person name="Zhang L."/>
            <person name="Marsh N.M."/>
            <person name="Rickard C.M."/>
            <person name="Davies M."/>
            <person name="Mcmillan D.J."/>
        </authorList>
    </citation>
    <scope>NUCLEOTIDE SEQUENCE [LARGE SCALE GENOMIC DNA]</scope>
    <source>
        <strain evidence="3">AU37</strain>
    </source>
</reference>
<dbReference type="STRING" id="207340.APZ41_003020"/>
<feature type="domain" description="Methyltransferase" evidence="1">
    <location>
        <begin position="183"/>
        <end position="300"/>
    </location>
</feature>
<sequence>MPRTGHGCMGGTGSMDETKLHQVISQMLGDLGGACSVALVRLGDRLGLYKALQARGPMTPAELAAEAGVAERYAREWLSHQAASGYLSYDPGSGRFTLPPEQAMLLADSEGPLFMQGGFDMAAALMDNEPLVESAFRSGKGVGWGGQAPCLFCAVGRFFRPAYQRDLVASWLPALGDVVAKLERGAAVADVGCGHGFSTILMARAFPNSRFTGYDFHPGSVEQARRHAEEHGVTANTRFEVALASDFPGRDLDLVTFFDCLHDMGDPAGAARHVLRSLQPEGCWMVVEPRAGDRLEENLNPVGRLYYAASTMICVPTSLDQPVGAALGAQAGFARISGAIRQGGFGTVRRAMETPFSMVIEARP</sequence>
<evidence type="ECO:0000259" key="2">
    <source>
        <dbReference type="Pfam" id="PF21320"/>
    </source>
</evidence>
<dbReference type="AlphaFoldDB" id="A0A1S8DB44"/>
<dbReference type="PANTHER" id="PTHR45128:SF2">
    <property type="entry name" value="METHYLTRANSFERASE DOMAIN-CONTAINING PROTEIN"/>
    <property type="match status" value="1"/>
</dbReference>
<dbReference type="InterPro" id="IPR036390">
    <property type="entry name" value="WH_DNA-bd_sf"/>
</dbReference>
<dbReference type="PANTHER" id="PTHR45128">
    <property type="entry name" value="METHYLTRANSFERASE TYPE 11"/>
    <property type="match status" value="1"/>
</dbReference>
<organism evidence="3 4">
    <name type="scientific">Roseomonas mucosa</name>
    <dbReference type="NCBI Taxonomy" id="207340"/>
    <lineage>
        <taxon>Bacteria</taxon>
        <taxon>Pseudomonadati</taxon>
        <taxon>Pseudomonadota</taxon>
        <taxon>Alphaproteobacteria</taxon>
        <taxon>Acetobacterales</taxon>
        <taxon>Roseomonadaceae</taxon>
        <taxon>Roseomonas</taxon>
    </lineage>
</organism>